<dbReference type="InterPro" id="IPR050272">
    <property type="entry name" value="Isochorismatase-like_hydrls"/>
</dbReference>
<reference evidence="4" key="1">
    <citation type="submission" date="2017-02" db="EMBL/GenBank/DDBJ databases">
        <authorList>
            <person name="Varghese N."/>
            <person name="Submissions S."/>
        </authorList>
    </citation>
    <scope>NUCLEOTIDE SEQUENCE [LARGE SCALE GENOMIC DNA]</scope>
    <source>
        <strain evidence="4">ATCC 27094</strain>
    </source>
</reference>
<dbReference type="InterPro" id="IPR000868">
    <property type="entry name" value="Isochorismatase-like_dom"/>
</dbReference>
<keyword evidence="1" id="KW-0378">Hydrolase</keyword>
<evidence type="ECO:0000313" key="3">
    <source>
        <dbReference type="EMBL" id="SJZ87212.1"/>
    </source>
</evidence>
<dbReference type="InterPro" id="IPR036380">
    <property type="entry name" value="Isochorismatase-like_sf"/>
</dbReference>
<dbReference type="EMBL" id="FUWJ01000002">
    <property type="protein sequence ID" value="SJZ87212.1"/>
    <property type="molecule type" value="Genomic_DNA"/>
</dbReference>
<protein>
    <submittedName>
        <fullName evidence="3">Nicotinamidase-related amidase</fullName>
    </submittedName>
</protein>
<dbReference type="STRING" id="225324.SAMN02745126_02647"/>
<dbReference type="RefSeq" id="WP_085934306.1">
    <property type="nucleotide sequence ID" value="NZ_FUWJ01000002.1"/>
</dbReference>
<feature type="domain" description="Isochorismatase-like" evidence="2">
    <location>
        <begin position="31"/>
        <end position="209"/>
    </location>
</feature>
<organism evidence="3 4">
    <name type="scientific">Enhydrobacter aerosaccus</name>
    <dbReference type="NCBI Taxonomy" id="225324"/>
    <lineage>
        <taxon>Bacteria</taxon>
        <taxon>Pseudomonadati</taxon>
        <taxon>Pseudomonadota</taxon>
        <taxon>Alphaproteobacteria</taxon>
        <taxon>Hyphomicrobiales</taxon>
        <taxon>Enhydrobacter</taxon>
    </lineage>
</organism>
<dbReference type="Pfam" id="PF00857">
    <property type="entry name" value="Isochorismatase"/>
    <property type="match status" value="1"/>
</dbReference>
<dbReference type="PANTHER" id="PTHR43540">
    <property type="entry name" value="PEROXYUREIDOACRYLATE/UREIDOACRYLATE AMIDOHYDROLASE-RELATED"/>
    <property type="match status" value="1"/>
</dbReference>
<proteinExistence type="predicted"/>
<evidence type="ECO:0000256" key="1">
    <source>
        <dbReference type="ARBA" id="ARBA00022801"/>
    </source>
</evidence>
<dbReference type="GO" id="GO:0016787">
    <property type="term" value="F:hydrolase activity"/>
    <property type="evidence" value="ECO:0007669"/>
    <property type="project" value="UniProtKB-KW"/>
</dbReference>
<dbReference type="OrthoDB" id="7500697at2"/>
<evidence type="ECO:0000259" key="2">
    <source>
        <dbReference type="Pfam" id="PF00857"/>
    </source>
</evidence>
<accession>A0A1T4P6Z6</accession>
<evidence type="ECO:0000313" key="4">
    <source>
        <dbReference type="Proteomes" id="UP000190092"/>
    </source>
</evidence>
<dbReference type="AlphaFoldDB" id="A0A1T4P6Z6"/>
<dbReference type="PANTHER" id="PTHR43540:SF1">
    <property type="entry name" value="ISOCHORISMATASE HYDROLASE"/>
    <property type="match status" value="1"/>
</dbReference>
<name>A0A1T4P6Z6_9HYPH</name>
<sequence>MERSNKTARELFEAVKADTGRRRFGFGRKPALVNVDFQNAYTRPAEFVTAYETDPHQIDYVNQLARLFRSHRCPVVWTYVAYLDSGEDCGVWGTRTDTPDSLQNIKSGSRRAALDDRCEIDRSHDIVINKRMASAFFETNLASLFTFHGVDTVIVTGGSTSGCVRATVVDSLSRSYRTIVPEECVADKHESPHFANLYDMALKYADVLPVTEVLAWMESYRPAN</sequence>
<dbReference type="SUPFAM" id="SSF52499">
    <property type="entry name" value="Isochorismatase-like hydrolases"/>
    <property type="match status" value="1"/>
</dbReference>
<dbReference type="Gene3D" id="3.40.50.850">
    <property type="entry name" value="Isochorismatase-like"/>
    <property type="match status" value="1"/>
</dbReference>
<dbReference type="Proteomes" id="UP000190092">
    <property type="component" value="Unassembled WGS sequence"/>
</dbReference>
<keyword evidence="4" id="KW-1185">Reference proteome</keyword>
<gene>
    <name evidence="3" type="ORF">SAMN02745126_02647</name>
</gene>